<feature type="region of interest" description="Disordered" evidence="7">
    <location>
        <begin position="1"/>
        <end position="24"/>
    </location>
</feature>
<keyword evidence="3 8" id="KW-0812">Transmembrane</keyword>
<feature type="transmembrane region" description="Helical" evidence="8">
    <location>
        <begin position="276"/>
        <end position="297"/>
    </location>
</feature>
<comment type="subcellular location">
    <subcellularLocation>
        <location evidence="1">Membrane</location>
        <topology evidence="1">Multi-pass membrane protein</topology>
    </subcellularLocation>
</comment>
<comment type="caution">
    <text evidence="10">The sequence shown here is derived from an EMBL/GenBank/DDBJ whole genome shotgun (WGS) entry which is preliminary data.</text>
</comment>
<feature type="transmembrane region" description="Helical" evidence="8">
    <location>
        <begin position="166"/>
        <end position="189"/>
    </location>
</feature>
<feature type="transmembrane region" description="Helical" evidence="8">
    <location>
        <begin position="415"/>
        <end position="435"/>
    </location>
</feature>
<keyword evidence="2" id="KW-0813">Transport</keyword>
<dbReference type="InterPro" id="IPR004841">
    <property type="entry name" value="AA-permease/SLC12A_dom"/>
</dbReference>
<feature type="transmembrane region" description="Helical" evidence="8">
    <location>
        <begin position="370"/>
        <end position="389"/>
    </location>
</feature>
<dbReference type="Gene3D" id="1.20.1740.10">
    <property type="entry name" value="Amino acid/polyamine transporter I"/>
    <property type="match status" value="1"/>
</dbReference>
<dbReference type="PANTHER" id="PTHR43341:SF21">
    <property type="entry name" value="GENERAL AMINO ACID PERMEASE-RELATED"/>
    <property type="match status" value="1"/>
</dbReference>
<feature type="transmembrane region" description="Helical" evidence="8">
    <location>
        <begin position="86"/>
        <end position="107"/>
    </location>
</feature>
<reference evidence="10" key="2">
    <citation type="submission" date="2023-06" db="EMBL/GenBank/DDBJ databases">
        <authorList>
            <person name="Kobayashi Y."/>
            <person name="Kayamori A."/>
            <person name="Aoki K."/>
            <person name="Shiwa Y."/>
            <person name="Fujita N."/>
            <person name="Sugita T."/>
            <person name="Iwasaki W."/>
            <person name="Tanaka N."/>
            <person name="Takashima M."/>
        </authorList>
    </citation>
    <scope>NUCLEOTIDE SEQUENCE</scope>
    <source>
        <strain evidence="10">HIS016</strain>
    </source>
</reference>
<gene>
    <name evidence="10" type="ORF">CspeluHIS016_0800950</name>
</gene>
<evidence type="ECO:0000256" key="3">
    <source>
        <dbReference type="ARBA" id="ARBA00022692"/>
    </source>
</evidence>
<organism evidence="10 11">
    <name type="scientific">Cutaneotrichosporon spelunceum</name>
    <dbReference type="NCBI Taxonomy" id="1672016"/>
    <lineage>
        <taxon>Eukaryota</taxon>
        <taxon>Fungi</taxon>
        <taxon>Dikarya</taxon>
        <taxon>Basidiomycota</taxon>
        <taxon>Agaricomycotina</taxon>
        <taxon>Tremellomycetes</taxon>
        <taxon>Trichosporonales</taxon>
        <taxon>Trichosporonaceae</taxon>
        <taxon>Cutaneotrichosporon</taxon>
    </lineage>
</organism>
<evidence type="ECO:0000256" key="2">
    <source>
        <dbReference type="ARBA" id="ARBA00022448"/>
    </source>
</evidence>
<dbReference type="PROSITE" id="PS00218">
    <property type="entry name" value="AMINO_ACID_PERMEASE_1"/>
    <property type="match status" value="1"/>
</dbReference>
<feature type="transmembrane region" description="Helical" evidence="8">
    <location>
        <begin position="455"/>
        <end position="472"/>
    </location>
</feature>
<dbReference type="GO" id="GO:0015171">
    <property type="term" value="F:amino acid transmembrane transporter activity"/>
    <property type="evidence" value="ECO:0007669"/>
    <property type="project" value="TreeGrafter"/>
</dbReference>
<evidence type="ECO:0000256" key="7">
    <source>
        <dbReference type="SAM" id="MobiDB-lite"/>
    </source>
</evidence>
<dbReference type="PANTHER" id="PTHR43341">
    <property type="entry name" value="AMINO ACID PERMEASE"/>
    <property type="match status" value="1"/>
</dbReference>
<evidence type="ECO:0000256" key="1">
    <source>
        <dbReference type="ARBA" id="ARBA00004141"/>
    </source>
</evidence>
<dbReference type="Pfam" id="PF00324">
    <property type="entry name" value="AA_permease"/>
    <property type="match status" value="1"/>
</dbReference>
<keyword evidence="11" id="KW-1185">Reference proteome</keyword>
<keyword evidence="4" id="KW-0029">Amino-acid transport</keyword>
<feature type="transmembrane region" description="Helical" evidence="8">
    <location>
        <begin position="317"/>
        <end position="336"/>
    </location>
</feature>
<feature type="domain" description="Amino acid permease/ SLC12A" evidence="9">
    <location>
        <begin position="85"/>
        <end position="550"/>
    </location>
</feature>
<feature type="transmembrane region" description="Helical" evidence="8">
    <location>
        <begin position="525"/>
        <end position="542"/>
    </location>
</feature>
<feature type="transmembrane region" description="Helical" evidence="8">
    <location>
        <begin position="228"/>
        <end position="246"/>
    </location>
</feature>
<feature type="transmembrane region" description="Helical" evidence="8">
    <location>
        <begin position="493"/>
        <end position="513"/>
    </location>
</feature>
<feature type="compositionally biased region" description="Polar residues" evidence="7">
    <location>
        <begin position="1"/>
        <end position="11"/>
    </location>
</feature>
<dbReference type="Proteomes" id="UP001222932">
    <property type="component" value="Unassembled WGS sequence"/>
</dbReference>
<evidence type="ECO:0000256" key="5">
    <source>
        <dbReference type="ARBA" id="ARBA00022989"/>
    </source>
</evidence>
<keyword evidence="5 8" id="KW-1133">Transmembrane helix</keyword>
<proteinExistence type="predicted"/>
<keyword evidence="6 8" id="KW-0472">Membrane</keyword>
<feature type="transmembrane region" description="Helical" evidence="8">
    <location>
        <begin position="195"/>
        <end position="216"/>
    </location>
</feature>
<evidence type="ECO:0000313" key="11">
    <source>
        <dbReference type="Proteomes" id="UP001222932"/>
    </source>
</evidence>
<feature type="transmembrane region" description="Helical" evidence="8">
    <location>
        <begin position="113"/>
        <end position="130"/>
    </location>
</feature>
<protein>
    <recommendedName>
        <fullName evidence="9">Amino acid permease/ SLC12A domain-containing protein</fullName>
    </recommendedName>
</protein>
<evidence type="ECO:0000313" key="10">
    <source>
        <dbReference type="EMBL" id="GMK59489.1"/>
    </source>
</evidence>
<dbReference type="PIRSF" id="PIRSF006060">
    <property type="entry name" value="AA_transporter"/>
    <property type="match status" value="1"/>
</dbReference>
<name>A0AAD3TZ22_9TREE</name>
<dbReference type="GO" id="GO:0016020">
    <property type="term" value="C:membrane"/>
    <property type="evidence" value="ECO:0007669"/>
    <property type="project" value="UniProtKB-SubCell"/>
</dbReference>
<dbReference type="EMBL" id="BTCM01000008">
    <property type="protein sequence ID" value="GMK59489.1"/>
    <property type="molecule type" value="Genomic_DNA"/>
</dbReference>
<evidence type="ECO:0000256" key="8">
    <source>
        <dbReference type="SAM" id="Phobius"/>
    </source>
</evidence>
<dbReference type="AlphaFoldDB" id="A0AAD3TZ22"/>
<sequence length="587" mass="64250">MSTPTMSSPNGTGNGSLPAKHEQIQDDFGDISLGNMNTSEFVKPTKRESLAVHSNSDPPPNYSGYADFNQPQTQGGLHRALSDRHISFIGFGGGIGVGLFVGIGQSLAAGGPLGVFLSFAITGVLVWCVIQSIGEIITKYPVEATFPGLGTRFVDPAVGFTIGWTYWLNMAISVAVEVTAIGILVEYWITSVNAAVWIAISLVAIYVFNVLPVRWYGETEVATACIKVITLIGLMICSLVITLGGAPDHHRRGFEYWRNPGPFVQFYDIPGALGRFLGFFYTLTNAAFAYGGTEVIVLAGAEAKNPSKQIPRNVRVFVYRLLFFYIFGSLLIGMIVPSNHPDLVNQNANAASSPWVIAIKTAGIQVLPSIVNAAIITSALSAGNTYMYIAARTIRGIALTGQAPHFLTKTTKRGVPLYAVLVTAPFGLLGFLSVGSGGAPQAFTWLQSLISLNNIINWGLLAVVYLRFYKAMKVQDISRRTLVWYGRFQPYTAWFAVIFSAIVCVFKGFPVFITYGGRTFDVRDFIANYISFLLYLIPYVSYKVIMRSKMVKPEEADLTSGIINPWDIKEEPEAKTWYGRLFRKITC</sequence>
<evidence type="ECO:0000256" key="4">
    <source>
        <dbReference type="ARBA" id="ARBA00022970"/>
    </source>
</evidence>
<dbReference type="InterPro" id="IPR004840">
    <property type="entry name" value="Amino_acid_permease_CS"/>
</dbReference>
<accession>A0AAD3TZ22</accession>
<dbReference type="FunFam" id="1.20.1740.10:FF:000006">
    <property type="entry name" value="General amino acid permease"/>
    <property type="match status" value="1"/>
</dbReference>
<dbReference type="InterPro" id="IPR050524">
    <property type="entry name" value="APC_YAT"/>
</dbReference>
<evidence type="ECO:0000256" key="6">
    <source>
        <dbReference type="ARBA" id="ARBA00023136"/>
    </source>
</evidence>
<reference evidence="10" key="1">
    <citation type="journal article" date="2023" name="BMC Genomics">
        <title>Chromosome-level genome assemblies of Cutaneotrichosporon spp. (Trichosporonales, Basidiomycota) reveal imbalanced evolution between nucleotide sequences and chromosome synteny.</title>
        <authorList>
            <person name="Kobayashi Y."/>
            <person name="Kayamori A."/>
            <person name="Aoki K."/>
            <person name="Shiwa Y."/>
            <person name="Matsutani M."/>
            <person name="Fujita N."/>
            <person name="Sugita T."/>
            <person name="Iwasaki W."/>
            <person name="Tanaka N."/>
            <person name="Takashima M."/>
        </authorList>
    </citation>
    <scope>NUCLEOTIDE SEQUENCE</scope>
    <source>
        <strain evidence="10">HIS016</strain>
    </source>
</reference>
<evidence type="ECO:0000259" key="9">
    <source>
        <dbReference type="Pfam" id="PF00324"/>
    </source>
</evidence>